<evidence type="ECO:0000256" key="1">
    <source>
        <dbReference type="SAM" id="SignalP"/>
    </source>
</evidence>
<name>W4G7U8_APHAT</name>
<evidence type="ECO:0000313" key="2">
    <source>
        <dbReference type="EMBL" id="ETV75782.1"/>
    </source>
</evidence>
<accession>W4G7U8</accession>
<feature type="signal peptide" evidence="1">
    <location>
        <begin position="1"/>
        <end position="24"/>
    </location>
</feature>
<evidence type="ECO:0008006" key="3">
    <source>
        <dbReference type="Google" id="ProtNLM"/>
    </source>
</evidence>
<sequence length="64" mass="6893">MLHAVSYLLLDLAALNGLMHVVEFLHVVMGHYRPLAMAIPRSSNGNKPIGPNVARAMDGNTLIA</sequence>
<organism evidence="2">
    <name type="scientific">Aphanomyces astaci</name>
    <name type="common">Crayfish plague agent</name>
    <dbReference type="NCBI Taxonomy" id="112090"/>
    <lineage>
        <taxon>Eukaryota</taxon>
        <taxon>Sar</taxon>
        <taxon>Stramenopiles</taxon>
        <taxon>Oomycota</taxon>
        <taxon>Saprolegniomycetes</taxon>
        <taxon>Saprolegniales</taxon>
        <taxon>Verrucalvaceae</taxon>
        <taxon>Aphanomyces</taxon>
    </lineage>
</organism>
<gene>
    <name evidence="2" type="ORF">H257_10152</name>
</gene>
<dbReference type="RefSeq" id="XP_009834913.1">
    <property type="nucleotide sequence ID" value="XM_009836611.1"/>
</dbReference>
<dbReference type="AlphaFoldDB" id="W4G7U8"/>
<dbReference type="VEuPathDB" id="FungiDB:H257_10152"/>
<protein>
    <recommendedName>
        <fullName evidence="3">Very-long-chain (3R)-3-hydroxyacyl-CoA dehydratase</fullName>
    </recommendedName>
</protein>
<reference evidence="2" key="1">
    <citation type="submission" date="2013-12" db="EMBL/GenBank/DDBJ databases">
        <title>The Genome Sequence of Aphanomyces astaci APO3.</title>
        <authorList>
            <consortium name="The Broad Institute Genomics Platform"/>
            <person name="Russ C."/>
            <person name="Tyler B."/>
            <person name="van West P."/>
            <person name="Dieguez-Uribeondo J."/>
            <person name="Young S.K."/>
            <person name="Zeng Q."/>
            <person name="Gargeya S."/>
            <person name="Fitzgerald M."/>
            <person name="Abouelleil A."/>
            <person name="Alvarado L."/>
            <person name="Chapman S.B."/>
            <person name="Gainer-Dewar J."/>
            <person name="Goldberg J."/>
            <person name="Griggs A."/>
            <person name="Gujja S."/>
            <person name="Hansen M."/>
            <person name="Howarth C."/>
            <person name="Imamovic A."/>
            <person name="Ireland A."/>
            <person name="Larimer J."/>
            <person name="McCowan C."/>
            <person name="Murphy C."/>
            <person name="Pearson M."/>
            <person name="Poon T.W."/>
            <person name="Priest M."/>
            <person name="Roberts A."/>
            <person name="Saif S."/>
            <person name="Shea T."/>
            <person name="Sykes S."/>
            <person name="Wortman J."/>
            <person name="Nusbaum C."/>
            <person name="Birren B."/>
        </authorList>
    </citation>
    <scope>NUCLEOTIDE SEQUENCE [LARGE SCALE GENOMIC DNA]</scope>
    <source>
        <strain evidence="2">APO3</strain>
    </source>
</reference>
<proteinExistence type="predicted"/>
<dbReference type="GeneID" id="20812148"/>
<keyword evidence="1" id="KW-0732">Signal</keyword>
<dbReference type="EMBL" id="KI913139">
    <property type="protein sequence ID" value="ETV75782.1"/>
    <property type="molecule type" value="Genomic_DNA"/>
</dbReference>
<feature type="chain" id="PRO_5004840977" description="Very-long-chain (3R)-3-hydroxyacyl-CoA dehydratase" evidence="1">
    <location>
        <begin position="25"/>
        <end position="64"/>
    </location>
</feature>